<dbReference type="OrthoDB" id="9764112at2"/>
<sequence length="426" mass="45489">MLKRRAGLALCLLLPAFILSGCSSIPFLSGGNTTKERTLVFSHWDTENQEVYKALAEAYAEEHTGLTIEVQAVAPEGYADTYLKSVSDQKAPDVLAVPADDQFQRFVSSGKLMDLTKSKLLPEDYDSALAQIGSRDGHIWAVPATGSIPVVFFNKACYTQNKLVSPLTVSDFIVNCSILQQNGVTPFAMSTDGSGQYDTADFAEGILANGLRDTPLLSNGKFFDSNTELDSGFMDTAGLASALTASGLIAAKENSAQGHQALLEQFTKGAYAMIPGTTDDIKTLRALDGSFGFGFFPMPGSGTSAAGVFKADMMLGISKGTKLKSDAEGFISYLLSPSSQALICDKALSIPASNDVKLSDDDLAGAQALLNVSGEKRPSLFQRITSTEKSICLKKLDLAYSGPTDDLDGFMQDWASKLKALYDEKK</sequence>
<dbReference type="AlphaFoldDB" id="A0A1M5Z450"/>
<evidence type="ECO:0000313" key="1">
    <source>
        <dbReference type="EMBL" id="SHI18904.1"/>
    </source>
</evidence>
<accession>A0A1M5Z450</accession>
<dbReference type="Proteomes" id="UP000183995">
    <property type="component" value="Unassembled WGS sequence"/>
</dbReference>
<name>A0A1M5Z450_9FIRM</name>
<gene>
    <name evidence="1" type="ORF">SAMN02745823_03182</name>
</gene>
<dbReference type="InterPro" id="IPR050490">
    <property type="entry name" value="Bact_solute-bd_prot1"/>
</dbReference>
<dbReference type="Gene3D" id="3.40.190.10">
    <property type="entry name" value="Periplasmic binding protein-like II"/>
    <property type="match status" value="1"/>
</dbReference>
<dbReference type="SUPFAM" id="SSF53850">
    <property type="entry name" value="Periplasmic binding protein-like II"/>
    <property type="match status" value="1"/>
</dbReference>
<proteinExistence type="predicted"/>
<protein>
    <submittedName>
        <fullName evidence="1">ABC-type glycerol-3-phosphate transport system, substrate-binding protein</fullName>
    </submittedName>
</protein>
<dbReference type="PANTHER" id="PTHR43649">
    <property type="entry name" value="ARABINOSE-BINDING PROTEIN-RELATED"/>
    <property type="match status" value="1"/>
</dbReference>
<dbReference type="PROSITE" id="PS51257">
    <property type="entry name" value="PROKAR_LIPOPROTEIN"/>
    <property type="match status" value="1"/>
</dbReference>
<reference evidence="1 2" key="1">
    <citation type="submission" date="2016-11" db="EMBL/GenBank/DDBJ databases">
        <authorList>
            <person name="Jaros S."/>
            <person name="Januszkiewicz K."/>
            <person name="Wedrychowicz H."/>
        </authorList>
    </citation>
    <scope>NUCLEOTIDE SEQUENCE [LARGE SCALE GENOMIC DNA]</scope>
    <source>
        <strain evidence="1 2">DSM 10068</strain>
    </source>
</reference>
<dbReference type="EMBL" id="FQXV01000013">
    <property type="protein sequence ID" value="SHI18904.1"/>
    <property type="molecule type" value="Genomic_DNA"/>
</dbReference>
<keyword evidence="2" id="KW-1185">Reference proteome</keyword>
<evidence type="ECO:0000313" key="2">
    <source>
        <dbReference type="Proteomes" id="UP000183995"/>
    </source>
</evidence>
<organism evidence="1 2">
    <name type="scientific">Sporobacter termitidis DSM 10068</name>
    <dbReference type="NCBI Taxonomy" id="1123282"/>
    <lineage>
        <taxon>Bacteria</taxon>
        <taxon>Bacillati</taxon>
        <taxon>Bacillota</taxon>
        <taxon>Clostridia</taxon>
        <taxon>Eubacteriales</taxon>
        <taxon>Oscillospiraceae</taxon>
        <taxon>Sporobacter</taxon>
    </lineage>
</organism>
<dbReference type="InterPro" id="IPR006059">
    <property type="entry name" value="SBP"/>
</dbReference>
<dbReference type="STRING" id="1123282.SAMN02745823_03182"/>
<dbReference type="RefSeq" id="WP_073081045.1">
    <property type="nucleotide sequence ID" value="NZ_FQXV01000013.1"/>
</dbReference>
<dbReference type="Pfam" id="PF13416">
    <property type="entry name" value="SBP_bac_8"/>
    <property type="match status" value="1"/>
</dbReference>